<keyword evidence="5 9" id="KW-0256">Endoplasmic reticulum</keyword>
<proteinExistence type="inferred from homology"/>
<dbReference type="PANTHER" id="PTHR13085:SF0">
    <property type="entry name" value="SIGNAL PEPTIDASE COMPLEX SUBUNIT 2"/>
    <property type="match status" value="1"/>
</dbReference>
<feature type="transmembrane region" description="Helical" evidence="9">
    <location>
        <begin position="87"/>
        <end position="105"/>
    </location>
</feature>
<sequence length="258" mass="27826">AWYYSCTGSLLRQAEEGGGSEGGAATCDIGDGGAPASTTIMTKTIAHEEEREPSKVDTGDSLKVKQAMDEAVVRAVMDMGFEEDHKWSNVKLLLMVVACAFAGLAQLYPKPFPESRPVLAVCCISYFACSALLQVVMSCIEQDVILITKPNNKGVALRIRTAFPRFQEIYTTEIEVLAGAASKHATKLQLELMPLITSFLPISIGRKQPGDAATKDGAVKMNVGNYFDVEGYFDEEGVVEDMAKAVASAISAETKKRK</sequence>
<dbReference type="AlphaFoldDB" id="A0A835ZBL5"/>
<evidence type="ECO:0000256" key="9">
    <source>
        <dbReference type="RuleBase" id="RU368033"/>
    </source>
</evidence>
<keyword evidence="4 9" id="KW-0812">Transmembrane</keyword>
<organism evidence="10 11">
    <name type="scientific">Tribonema minus</name>
    <dbReference type="NCBI Taxonomy" id="303371"/>
    <lineage>
        <taxon>Eukaryota</taxon>
        <taxon>Sar</taxon>
        <taxon>Stramenopiles</taxon>
        <taxon>Ochrophyta</taxon>
        <taxon>PX clade</taxon>
        <taxon>Xanthophyceae</taxon>
        <taxon>Tribonematales</taxon>
        <taxon>Tribonemataceae</taxon>
        <taxon>Tribonema</taxon>
    </lineage>
</organism>
<keyword evidence="11" id="KW-1185">Reference proteome</keyword>
<evidence type="ECO:0000256" key="3">
    <source>
        <dbReference type="ARBA" id="ARBA00017057"/>
    </source>
</evidence>
<protein>
    <recommendedName>
        <fullName evidence="3 9">Signal peptidase complex subunit 2</fullName>
    </recommendedName>
</protein>
<dbReference type="Pfam" id="PF06703">
    <property type="entry name" value="SPC25"/>
    <property type="match status" value="1"/>
</dbReference>
<keyword evidence="6 9" id="KW-1133">Transmembrane helix</keyword>
<dbReference type="GO" id="GO:0045047">
    <property type="term" value="P:protein targeting to ER"/>
    <property type="evidence" value="ECO:0007669"/>
    <property type="project" value="TreeGrafter"/>
</dbReference>
<feature type="transmembrane region" description="Helical" evidence="9">
    <location>
        <begin position="117"/>
        <end position="137"/>
    </location>
</feature>
<evidence type="ECO:0000256" key="1">
    <source>
        <dbReference type="ARBA" id="ARBA00004477"/>
    </source>
</evidence>
<evidence type="ECO:0000256" key="5">
    <source>
        <dbReference type="ARBA" id="ARBA00022824"/>
    </source>
</evidence>
<dbReference type="PANTHER" id="PTHR13085">
    <property type="entry name" value="MICROSOMAL SIGNAL PEPTIDASE 25 KDA SUBUNIT"/>
    <property type="match status" value="1"/>
</dbReference>
<dbReference type="GO" id="GO:0008233">
    <property type="term" value="F:peptidase activity"/>
    <property type="evidence" value="ECO:0007669"/>
    <property type="project" value="UniProtKB-UniRule"/>
</dbReference>
<evidence type="ECO:0000256" key="8">
    <source>
        <dbReference type="ARBA" id="ARBA00045608"/>
    </source>
</evidence>
<gene>
    <name evidence="10" type="ORF">JKP88DRAFT_13927</name>
</gene>
<dbReference type="GO" id="GO:0006465">
    <property type="term" value="P:signal peptide processing"/>
    <property type="evidence" value="ECO:0007669"/>
    <property type="project" value="UniProtKB-UniRule"/>
</dbReference>
<reference evidence="10" key="1">
    <citation type="submission" date="2021-02" db="EMBL/GenBank/DDBJ databases">
        <title>First Annotated Genome of the Yellow-green Alga Tribonema minus.</title>
        <authorList>
            <person name="Mahan K.M."/>
        </authorList>
    </citation>
    <scope>NUCLEOTIDE SEQUENCE</scope>
    <source>
        <strain evidence="10">UTEX B ZZ1240</strain>
    </source>
</reference>
<evidence type="ECO:0000256" key="4">
    <source>
        <dbReference type="ARBA" id="ARBA00022692"/>
    </source>
</evidence>
<dbReference type="InterPro" id="IPR009582">
    <property type="entry name" value="Spc2/SPCS2"/>
</dbReference>
<feature type="non-terminal residue" evidence="10">
    <location>
        <position position="258"/>
    </location>
</feature>
<name>A0A835ZBL5_9STRA</name>
<comment type="function">
    <text evidence="8 9">Component of the signal peptidase complex (SPC) which catalyzes the cleavage of N-terminal signal sequences from nascent proteins as they are translocated into the lumen of the endoplasmic reticulum. Enhances the enzymatic activity of SPC and facilitates the interactions between different components of the translocation site.</text>
</comment>
<comment type="subcellular location">
    <subcellularLocation>
        <location evidence="1 9">Endoplasmic reticulum membrane</location>
        <topology evidence="1 9">Multi-pass membrane protein</topology>
    </subcellularLocation>
</comment>
<comment type="caution">
    <text evidence="10">The sequence shown here is derived from an EMBL/GenBank/DDBJ whole genome shotgun (WGS) entry which is preliminary data.</text>
</comment>
<evidence type="ECO:0000256" key="6">
    <source>
        <dbReference type="ARBA" id="ARBA00022989"/>
    </source>
</evidence>
<dbReference type="Proteomes" id="UP000664859">
    <property type="component" value="Unassembled WGS sequence"/>
</dbReference>
<evidence type="ECO:0000256" key="7">
    <source>
        <dbReference type="ARBA" id="ARBA00023136"/>
    </source>
</evidence>
<dbReference type="EMBL" id="JAFCMP010000030">
    <property type="protein sequence ID" value="KAG5190665.1"/>
    <property type="molecule type" value="Genomic_DNA"/>
</dbReference>
<evidence type="ECO:0000313" key="11">
    <source>
        <dbReference type="Proteomes" id="UP000664859"/>
    </source>
</evidence>
<keyword evidence="7 9" id="KW-0472">Membrane</keyword>
<evidence type="ECO:0000313" key="10">
    <source>
        <dbReference type="EMBL" id="KAG5190665.1"/>
    </source>
</evidence>
<evidence type="ECO:0000256" key="2">
    <source>
        <dbReference type="ARBA" id="ARBA00007324"/>
    </source>
</evidence>
<dbReference type="GO" id="GO:0005787">
    <property type="term" value="C:signal peptidase complex"/>
    <property type="evidence" value="ECO:0007669"/>
    <property type="project" value="UniProtKB-UniRule"/>
</dbReference>
<accession>A0A835ZBL5</accession>
<dbReference type="OrthoDB" id="29558at2759"/>
<comment type="similarity">
    <text evidence="2 9">Belongs to the SPCS2 family.</text>
</comment>